<sequence>TKKMETPNDKNKRHHIQSQENMYKKKELKTAKEYERRLKRERESRHQKRTKYQPKNNNAQNQDTNSLYVELPSVNIE</sequence>
<proteinExistence type="predicted"/>
<evidence type="ECO:0000313" key="2">
    <source>
        <dbReference type="EMBL" id="CAG8739762.1"/>
    </source>
</evidence>
<dbReference type="AlphaFoldDB" id="A0A9N9NJJ6"/>
<dbReference type="Proteomes" id="UP000789405">
    <property type="component" value="Unassembled WGS sequence"/>
</dbReference>
<feature type="compositionally biased region" description="Basic and acidic residues" evidence="1">
    <location>
        <begin position="1"/>
        <end position="10"/>
    </location>
</feature>
<organism evidence="2 3">
    <name type="scientific">Dentiscutata erythropus</name>
    <dbReference type="NCBI Taxonomy" id="1348616"/>
    <lineage>
        <taxon>Eukaryota</taxon>
        <taxon>Fungi</taxon>
        <taxon>Fungi incertae sedis</taxon>
        <taxon>Mucoromycota</taxon>
        <taxon>Glomeromycotina</taxon>
        <taxon>Glomeromycetes</taxon>
        <taxon>Diversisporales</taxon>
        <taxon>Gigasporaceae</taxon>
        <taxon>Dentiscutata</taxon>
    </lineage>
</organism>
<feature type="compositionally biased region" description="Polar residues" evidence="1">
    <location>
        <begin position="53"/>
        <end position="67"/>
    </location>
</feature>
<feature type="compositionally biased region" description="Basic and acidic residues" evidence="1">
    <location>
        <begin position="22"/>
        <end position="44"/>
    </location>
</feature>
<feature type="region of interest" description="Disordered" evidence="1">
    <location>
        <begin position="1"/>
        <end position="77"/>
    </location>
</feature>
<reference evidence="2" key="1">
    <citation type="submission" date="2021-06" db="EMBL/GenBank/DDBJ databases">
        <authorList>
            <person name="Kallberg Y."/>
            <person name="Tangrot J."/>
            <person name="Rosling A."/>
        </authorList>
    </citation>
    <scope>NUCLEOTIDE SEQUENCE</scope>
    <source>
        <strain evidence="2">MA453B</strain>
    </source>
</reference>
<gene>
    <name evidence="2" type="ORF">DERYTH_LOCUS15895</name>
</gene>
<comment type="caution">
    <text evidence="2">The sequence shown here is derived from an EMBL/GenBank/DDBJ whole genome shotgun (WGS) entry which is preliminary data.</text>
</comment>
<evidence type="ECO:0000256" key="1">
    <source>
        <dbReference type="SAM" id="MobiDB-lite"/>
    </source>
</evidence>
<keyword evidence="3" id="KW-1185">Reference proteome</keyword>
<name>A0A9N9NJJ6_9GLOM</name>
<protein>
    <submittedName>
        <fullName evidence="2">17153_t:CDS:1</fullName>
    </submittedName>
</protein>
<accession>A0A9N9NJJ6</accession>
<feature type="non-terminal residue" evidence="2">
    <location>
        <position position="1"/>
    </location>
</feature>
<evidence type="ECO:0000313" key="3">
    <source>
        <dbReference type="Proteomes" id="UP000789405"/>
    </source>
</evidence>
<dbReference type="EMBL" id="CAJVPY010013311">
    <property type="protein sequence ID" value="CAG8739762.1"/>
    <property type="molecule type" value="Genomic_DNA"/>
</dbReference>